<reference evidence="3 4" key="1">
    <citation type="submission" date="2020-07" db="EMBL/GenBank/DDBJ databases">
        <title>Sequencing the genomes of 1000 actinobacteria strains.</title>
        <authorList>
            <person name="Klenk H.-P."/>
        </authorList>
    </citation>
    <scope>NUCLEOTIDE SEQUENCE [LARGE SCALE GENOMIC DNA]</scope>
    <source>
        <strain evidence="3 4">DSM 42178</strain>
    </source>
</reference>
<dbReference type="PROSITE" id="PS00571">
    <property type="entry name" value="AMIDASES"/>
    <property type="match status" value="1"/>
</dbReference>
<dbReference type="AlphaFoldDB" id="A0A853A1S7"/>
<dbReference type="PANTHER" id="PTHR11895:SF7">
    <property type="entry name" value="GLUTAMYL-TRNA(GLN) AMIDOTRANSFERASE SUBUNIT A, MITOCHONDRIAL"/>
    <property type="match status" value="1"/>
</dbReference>
<keyword evidence="4" id="KW-1185">Reference proteome</keyword>
<dbReference type="EC" id="3.5.1.4" evidence="3"/>
<evidence type="ECO:0000313" key="3">
    <source>
        <dbReference type="EMBL" id="NYI08375.1"/>
    </source>
</evidence>
<name>A0A853A1S7_9ACTN</name>
<gene>
    <name evidence="3" type="ORF">FHU37_005404</name>
</gene>
<dbReference type="PANTHER" id="PTHR11895">
    <property type="entry name" value="TRANSAMIDASE"/>
    <property type="match status" value="1"/>
</dbReference>
<dbReference type="SUPFAM" id="SSF75304">
    <property type="entry name" value="Amidase signature (AS) enzymes"/>
    <property type="match status" value="1"/>
</dbReference>
<evidence type="ECO:0000256" key="1">
    <source>
        <dbReference type="ARBA" id="ARBA00009199"/>
    </source>
</evidence>
<dbReference type="EMBL" id="JACBZD010000002">
    <property type="protein sequence ID" value="NYI08375.1"/>
    <property type="molecule type" value="Genomic_DNA"/>
</dbReference>
<evidence type="ECO:0000313" key="4">
    <source>
        <dbReference type="Proteomes" id="UP000567795"/>
    </source>
</evidence>
<dbReference type="Proteomes" id="UP000567795">
    <property type="component" value="Unassembled WGS sequence"/>
</dbReference>
<evidence type="ECO:0000259" key="2">
    <source>
        <dbReference type="Pfam" id="PF01425"/>
    </source>
</evidence>
<sequence length="498" mass="53449">MAQPHDLTMAEQTEQIRRGKLSPVELTEHYLARIERLNDEVGAYLSVNPERAREQAEELARRAVQYRAARREGLHVDPLPPLLGAVVPIKDLTPVAGLPCTYGSAAMDGSRPAREDARVVELLRDAGTVMPGKTNTPEFGLPAYTENRLAPPARSPWDLRLGAGGSSGGAAAAVAAGLASAAHGTDGAGSIRIPASACGLVGFKPSRGRVTTAPGGDASGLAVHGPIARTVLDAALLLDAMSRPEPGDPFPAAPLLTGENFAQYASDGFRQAQHTGRTARRLRIGRWVETDRAGLKPDQACLDAWDEAAALLESLGHEVVDAHQPMREGDRESFSAVWSVMAAYTSVPPEREERLMPITRWLRERGKEVGGVEYVRALAAMQTVARRASRAVDQFDAVLTPTLAQLPAEVGALRDDEAPEADFEAQTDFTPYTMLWNLTGRPAVSLPLSWAPSPLDPGREVPVGVMLSARQGQDAALFQLAGQLEAARPWAHRRSPLW</sequence>
<accession>A0A853A1S7</accession>
<proteinExistence type="inferred from homology"/>
<dbReference type="InterPro" id="IPR023631">
    <property type="entry name" value="Amidase_dom"/>
</dbReference>
<dbReference type="Pfam" id="PF01425">
    <property type="entry name" value="Amidase"/>
    <property type="match status" value="1"/>
</dbReference>
<feature type="domain" description="Amidase" evidence="2">
    <location>
        <begin position="25"/>
        <end position="477"/>
    </location>
</feature>
<dbReference type="Gene3D" id="3.90.1300.10">
    <property type="entry name" value="Amidase signature (AS) domain"/>
    <property type="match status" value="1"/>
</dbReference>
<dbReference type="InterPro" id="IPR020556">
    <property type="entry name" value="Amidase_CS"/>
</dbReference>
<comment type="similarity">
    <text evidence="1">Belongs to the amidase family.</text>
</comment>
<dbReference type="GO" id="GO:0004040">
    <property type="term" value="F:amidase activity"/>
    <property type="evidence" value="ECO:0007669"/>
    <property type="project" value="UniProtKB-EC"/>
</dbReference>
<organism evidence="3 4">
    <name type="scientific">Allostreptomyces psammosilenae</name>
    <dbReference type="NCBI Taxonomy" id="1892865"/>
    <lineage>
        <taxon>Bacteria</taxon>
        <taxon>Bacillati</taxon>
        <taxon>Actinomycetota</taxon>
        <taxon>Actinomycetes</taxon>
        <taxon>Kitasatosporales</taxon>
        <taxon>Streptomycetaceae</taxon>
        <taxon>Allostreptomyces</taxon>
    </lineage>
</organism>
<dbReference type="InterPro" id="IPR036928">
    <property type="entry name" value="AS_sf"/>
</dbReference>
<dbReference type="RefSeq" id="WP_179817198.1">
    <property type="nucleotide sequence ID" value="NZ_JACBZD010000002.1"/>
</dbReference>
<comment type="caution">
    <text evidence="3">The sequence shown here is derived from an EMBL/GenBank/DDBJ whole genome shotgun (WGS) entry which is preliminary data.</text>
</comment>
<dbReference type="InterPro" id="IPR000120">
    <property type="entry name" value="Amidase"/>
</dbReference>
<protein>
    <submittedName>
        <fullName evidence="3">Amidase</fullName>
        <ecNumber evidence="3">3.5.1.4</ecNumber>
    </submittedName>
</protein>
<keyword evidence="3" id="KW-0378">Hydrolase</keyword>